<evidence type="ECO:0000313" key="5">
    <source>
        <dbReference type="EMBL" id="GME67210.1"/>
    </source>
</evidence>
<dbReference type="GO" id="GO:0016491">
    <property type="term" value="F:oxidoreductase activity"/>
    <property type="evidence" value="ECO:0007669"/>
    <property type="project" value="InterPro"/>
</dbReference>
<proteinExistence type="inferred from homology"/>
<evidence type="ECO:0000313" key="6">
    <source>
        <dbReference type="Proteomes" id="UP001165120"/>
    </source>
</evidence>
<comment type="similarity">
    <text evidence="2">Belongs to the NADH:flavin oxidoreductase/NADH oxidase family.</text>
</comment>
<evidence type="ECO:0000256" key="1">
    <source>
        <dbReference type="ARBA" id="ARBA00001917"/>
    </source>
</evidence>
<dbReference type="InterPro" id="IPR001155">
    <property type="entry name" value="OxRdtase_FMN_N"/>
</dbReference>
<dbReference type="Pfam" id="PF00724">
    <property type="entry name" value="Oxidored_FMN"/>
    <property type="match status" value="1"/>
</dbReference>
<sequence>MTKDKIFTPLQIGDHQLKHRVIMAPLTRYRAPNLIPGHLMSEYYTQRATSGGLLITEATYISPTCGVQPNNPRIDTDESIEGWKSVVEEVHKKEGIFYMQLNHFGRTGIPQFNQNKQPLSSSPIKLSSKPFNIGDELVEHVVPKEMTREDMDAVIADFSQAAYNAIYLAGFDGIELHGANGYLIDQFLEDNINIRTDEYGGCIENRVKFPLEILDAVIKKVGNSKKVAFRISPWDNFNDADDSDPVNNFSYVVKELEKRNLSYIHIIEARSDSNGGKENDDSKSAALNNDMLFCSVAQFVKLAPTTPIISAGGWNSENYEGILKKTGVAGLVFGRYFISNPDLPKRLESKFPLTRYDRSTFYSELDPHGYIDYPIYSLN</sequence>
<protein>
    <submittedName>
        <fullName evidence="5">Unnamed protein product</fullName>
    </submittedName>
</protein>
<accession>A0A9W6SVQ8</accession>
<dbReference type="InterPro" id="IPR013785">
    <property type="entry name" value="Aldolase_TIM"/>
</dbReference>
<dbReference type="GO" id="GO:0010181">
    <property type="term" value="F:FMN binding"/>
    <property type="evidence" value="ECO:0007669"/>
    <property type="project" value="InterPro"/>
</dbReference>
<dbReference type="PANTHER" id="PTHR22893">
    <property type="entry name" value="NADH OXIDOREDUCTASE-RELATED"/>
    <property type="match status" value="1"/>
</dbReference>
<dbReference type="SUPFAM" id="SSF51395">
    <property type="entry name" value="FMN-linked oxidoreductases"/>
    <property type="match status" value="1"/>
</dbReference>
<keyword evidence="3" id="KW-0288">FMN</keyword>
<evidence type="ECO:0000259" key="4">
    <source>
        <dbReference type="Pfam" id="PF00724"/>
    </source>
</evidence>
<dbReference type="Gene3D" id="3.20.20.70">
    <property type="entry name" value="Aldolase class I"/>
    <property type="match status" value="1"/>
</dbReference>
<comment type="caution">
    <text evidence="5">The sequence shown here is derived from an EMBL/GenBank/DDBJ whole genome shotgun (WGS) entry which is preliminary data.</text>
</comment>
<dbReference type="AlphaFoldDB" id="A0A9W6SVQ8"/>
<dbReference type="InterPro" id="IPR045247">
    <property type="entry name" value="Oye-like"/>
</dbReference>
<keyword evidence="6" id="KW-1185">Reference proteome</keyword>
<gene>
    <name evidence="5" type="ORF">Cboi02_000063900</name>
</gene>
<reference evidence="5" key="1">
    <citation type="submission" date="2023-04" db="EMBL/GenBank/DDBJ databases">
        <title>Candida boidinii NBRC 10035.</title>
        <authorList>
            <person name="Ichikawa N."/>
            <person name="Sato H."/>
            <person name="Tonouchi N."/>
        </authorList>
    </citation>
    <scope>NUCLEOTIDE SEQUENCE</scope>
    <source>
        <strain evidence="5">NBRC 10035</strain>
    </source>
</reference>
<dbReference type="CDD" id="cd02933">
    <property type="entry name" value="OYE_like_FMN"/>
    <property type="match status" value="1"/>
</dbReference>
<comment type="cofactor">
    <cofactor evidence="1">
        <name>FMN</name>
        <dbReference type="ChEBI" id="CHEBI:58210"/>
    </cofactor>
</comment>
<evidence type="ECO:0000256" key="2">
    <source>
        <dbReference type="ARBA" id="ARBA00005979"/>
    </source>
</evidence>
<dbReference type="Proteomes" id="UP001165120">
    <property type="component" value="Unassembled WGS sequence"/>
</dbReference>
<feature type="domain" description="NADH:flavin oxidoreductase/NADH oxidase N-terminal" evidence="4">
    <location>
        <begin position="5"/>
        <end position="352"/>
    </location>
</feature>
<keyword evidence="3" id="KW-0285">Flavoprotein</keyword>
<name>A0A9W6SVQ8_CANBO</name>
<evidence type="ECO:0000256" key="3">
    <source>
        <dbReference type="ARBA" id="ARBA00022643"/>
    </source>
</evidence>
<dbReference type="PANTHER" id="PTHR22893:SF91">
    <property type="entry name" value="NADPH DEHYDROGENASE 2-RELATED"/>
    <property type="match status" value="1"/>
</dbReference>
<dbReference type="EMBL" id="BSXN01000121">
    <property type="protein sequence ID" value="GME67210.1"/>
    <property type="molecule type" value="Genomic_DNA"/>
</dbReference>
<organism evidence="5 6">
    <name type="scientific">Candida boidinii</name>
    <name type="common">Yeast</name>
    <dbReference type="NCBI Taxonomy" id="5477"/>
    <lineage>
        <taxon>Eukaryota</taxon>
        <taxon>Fungi</taxon>
        <taxon>Dikarya</taxon>
        <taxon>Ascomycota</taxon>
        <taxon>Saccharomycotina</taxon>
        <taxon>Pichiomycetes</taxon>
        <taxon>Pichiales</taxon>
        <taxon>Pichiaceae</taxon>
        <taxon>Ogataea</taxon>
        <taxon>Ogataea/Candida clade</taxon>
    </lineage>
</organism>